<dbReference type="EMBL" id="BGZK01000034">
    <property type="protein sequence ID" value="GBP09171.1"/>
    <property type="molecule type" value="Genomic_DNA"/>
</dbReference>
<gene>
    <name evidence="2" type="ORF">EVAR_4043_1</name>
</gene>
<name>A0A4C1T7C6_EUMVA</name>
<evidence type="ECO:0000313" key="3">
    <source>
        <dbReference type="Proteomes" id="UP000299102"/>
    </source>
</evidence>
<proteinExistence type="predicted"/>
<sequence>MFYRARVDGRAQPSVLMNEGDSFTLKAYCQNSTKVSPLSIIRKKDHKRFLNKDTCKRPLCPEAGAIKQTEKSRLNSETPMTETSSA</sequence>
<feature type="compositionally biased region" description="Polar residues" evidence="1">
    <location>
        <begin position="75"/>
        <end position="86"/>
    </location>
</feature>
<keyword evidence="3" id="KW-1185">Reference proteome</keyword>
<reference evidence="2 3" key="1">
    <citation type="journal article" date="2019" name="Commun. Biol.">
        <title>The bagworm genome reveals a unique fibroin gene that provides high tensile strength.</title>
        <authorList>
            <person name="Kono N."/>
            <person name="Nakamura H."/>
            <person name="Ohtoshi R."/>
            <person name="Tomita M."/>
            <person name="Numata K."/>
            <person name="Arakawa K."/>
        </authorList>
    </citation>
    <scope>NUCLEOTIDE SEQUENCE [LARGE SCALE GENOMIC DNA]</scope>
</reference>
<organism evidence="2 3">
    <name type="scientific">Eumeta variegata</name>
    <name type="common">Bagworm moth</name>
    <name type="synonym">Eumeta japonica</name>
    <dbReference type="NCBI Taxonomy" id="151549"/>
    <lineage>
        <taxon>Eukaryota</taxon>
        <taxon>Metazoa</taxon>
        <taxon>Ecdysozoa</taxon>
        <taxon>Arthropoda</taxon>
        <taxon>Hexapoda</taxon>
        <taxon>Insecta</taxon>
        <taxon>Pterygota</taxon>
        <taxon>Neoptera</taxon>
        <taxon>Endopterygota</taxon>
        <taxon>Lepidoptera</taxon>
        <taxon>Glossata</taxon>
        <taxon>Ditrysia</taxon>
        <taxon>Tineoidea</taxon>
        <taxon>Psychidae</taxon>
        <taxon>Oiketicinae</taxon>
        <taxon>Eumeta</taxon>
    </lineage>
</organism>
<comment type="caution">
    <text evidence="2">The sequence shown here is derived from an EMBL/GenBank/DDBJ whole genome shotgun (WGS) entry which is preliminary data.</text>
</comment>
<dbReference type="AlphaFoldDB" id="A0A4C1T7C6"/>
<accession>A0A4C1T7C6</accession>
<evidence type="ECO:0000256" key="1">
    <source>
        <dbReference type="SAM" id="MobiDB-lite"/>
    </source>
</evidence>
<protein>
    <submittedName>
        <fullName evidence="2">Uncharacterized protein</fullName>
    </submittedName>
</protein>
<dbReference type="Proteomes" id="UP000299102">
    <property type="component" value="Unassembled WGS sequence"/>
</dbReference>
<evidence type="ECO:0000313" key="2">
    <source>
        <dbReference type="EMBL" id="GBP09171.1"/>
    </source>
</evidence>
<feature type="region of interest" description="Disordered" evidence="1">
    <location>
        <begin position="61"/>
        <end position="86"/>
    </location>
</feature>